<sequence>MRTEHLLYFVTVAEQGSIAAAAAELGRNRSTLSMAISALEDELDTQLFVRRGNSLALSPVGELILDDCQRLLTLQEKILYRCALPPGEELCELNIGRDDVMSESFWRRVITRIRTSLPGIRLSMRFAGADELPELVRQGQLDLAYAMAFNPDYAGDSLYQQIITRIRMQMMAAEHHRLARLTHLNNTDLSGSTQVTYLDSDQQERFWLANLGTETLALSSFELIRDAIKDGLGWGYVPEPLLIMEEEDSAGLRFLNHGLNTAWYPYLAYSRDPLSSLSKPNSHTDRAVQQVHRIVIEEMQQAGIL</sequence>
<feature type="domain" description="HTH lysR-type" evidence="5">
    <location>
        <begin position="1"/>
        <end position="58"/>
    </location>
</feature>
<dbReference type="SUPFAM" id="SSF53850">
    <property type="entry name" value="Periplasmic binding protein-like II"/>
    <property type="match status" value="1"/>
</dbReference>
<name>A0ABP3T4A8_9GAMM</name>
<keyword evidence="3" id="KW-0238">DNA-binding</keyword>
<keyword evidence="7" id="KW-1185">Reference proteome</keyword>
<reference evidence="7" key="1">
    <citation type="journal article" date="2019" name="Int. J. Syst. Evol. Microbiol.">
        <title>The Global Catalogue of Microorganisms (GCM) 10K type strain sequencing project: providing services to taxonomists for standard genome sequencing and annotation.</title>
        <authorList>
            <consortium name="The Broad Institute Genomics Platform"/>
            <consortium name="The Broad Institute Genome Sequencing Center for Infectious Disease"/>
            <person name="Wu L."/>
            <person name="Ma J."/>
        </authorList>
    </citation>
    <scope>NUCLEOTIDE SEQUENCE [LARGE SCALE GENOMIC DNA]</scope>
    <source>
        <strain evidence="7">JCM 15134</strain>
    </source>
</reference>
<evidence type="ECO:0000313" key="6">
    <source>
        <dbReference type="EMBL" id="GAA0679883.1"/>
    </source>
</evidence>
<dbReference type="Pfam" id="PF00126">
    <property type="entry name" value="HTH_1"/>
    <property type="match status" value="1"/>
</dbReference>
<dbReference type="PROSITE" id="PS50931">
    <property type="entry name" value="HTH_LYSR"/>
    <property type="match status" value="1"/>
</dbReference>
<dbReference type="SUPFAM" id="SSF46785">
    <property type="entry name" value="Winged helix' DNA-binding domain"/>
    <property type="match status" value="1"/>
</dbReference>
<evidence type="ECO:0000256" key="1">
    <source>
        <dbReference type="ARBA" id="ARBA00009437"/>
    </source>
</evidence>
<dbReference type="PANTHER" id="PTHR30126:SF22">
    <property type="entry name" value="HTH-TYPE TRANSCRIPTIONAL REGULATOR YHAJ-RELATED"/>
    <property type="match status" value="1"/>
</dbReference>
<dbReference type="Proteomes" id="UP001499915">
    <property type="component" value="Unassembled WGS sequence"/>
</dbReference>
<dbReference type="CDD" id="cd05466">
    <property type="entry name" value="PBP2_LTTR_substrate"/>
    <property type="match status" value="1"/>
</dbReference>
<protein>
    <submittedName>
        <fullName evidence="6">LysR substrate-binding domain-containing protein</fullName>
    </submittedName>
</protein>
<comment type="caution">
    <text evidence="6">The sequence shown here is derived from an EMBL/GenBank/DDBJ whole genome shotgun (WGS) entry which is preliminary data.</text>
</comment>
<evidence type="ECO:0000259" key="5">
    <source>
        <dbReference type="PROSITE" id="PS50931"/>
    </source>
</evidence>
<comment type="similarity">
    <text evidence="1">Belongs to the LysR transcriptional regulatory family.</text>
</comment>
<dbReference type="Gene3D" id="3.40.190.290">
    <property type="match status" value="1"/>
</dbReference>
<dbReference type="InterPro" id="IPR005119">
    <property type="entry name" value="LysR_subst-bd"/>
</dbReference>
<evidence type="ECO:0000313" key="7">
    <source>
        <dbReference type="Proteomes" id="UP001499915"/>
    </source>
</evidence>
<dbReference type="InterPro" id="IPR000847">
    <property type="entry name" value="LysR_HTH_N"/>
</dbReference>
<dbReference type="EMBL" id="BAAAET010000001">
    <property type="protein sequence ID" value="GAA0679883.1"/>
    <property type="molecule type" value="Genomic_DNA"/>
</dbReference>
<keyword evidence="4" id="KW-0804">Transcription</keyword>
<dbReference type="PANTHER" id="PTHR30126">
    <property type="entry name" value="HTH-TYPE TRANSCRIPTIONAL REGULATOR"/>
    <property type="match status" value="1"/>
</dbReference>
<evidence type="ECO:0000256" key="2">
    <source>
        <dbReference type="ARBA" id="ARBA00023015"/>
    </source>
</evidence>
<accession>A0ABP3T4A8</accession>
<dbReference type="InterPro" id="IPR036388">
    <property type="entry name" value="WH-like_DNA-bd_sf"/>
</dbReference>
<dbReference type="Gene3D" id="1.10.10.10">
    <property type="entry name" value="Winged helix-like DNA-binding domain superfamily/Winged helix DNA-binding domain"/>
    <property type="match status" value="1"/>
</dbReference>
<proteinExistence type="inferred from homology"/>
<dbReference type="RefSeq" id="WP_343800372.1">
    <property type="nucleotide sequence ID" value="NZ_BAAAET010000001.1"/>
</dbReference>
<dbReference type="Pfam" id="PF03466">
    <property type="entry name" value="LysR_substrate"/>
    <property type="match status" value="1"/>
</dbReference>
<evidence type="ECO:0000256" key="3">
    <source>
        <dbReference type="ARBA" id="ARBA00023125"/>
    </source>
</evidence>
<organism evidence="6 7">
    <name type="scientific">Marinobacterium maritimum</name>
    <dbReference type="NCBI Taxonomy" id="500162"/>
    <lineage>
        <taxon>Bacteria</taxon>
        <taxon>Pseudomonadati</taxon>
        <taxon>Pseudomonadota</taxon>
        <taxon>Gammaproteobacteria</taxon>
        <taxon>Oceanospirillales</taxon>
        <taxon>Oceanospirillaceae</taxon>
        <taxon>Marinobacterium</taxon>
    </lineage>
</organism>
<keyword evidence="2" id="KW-0805">Transcription regulation</keyword>
<gene>
    <name evidence="6" type="ORF">GCM10009104_00100</name>
</gene>
<dbReference type="InterPro" id="IPR036390">
    <property type="entry name" value="WH_DNA-bd_sf"/>
</dbReference>
<evidence type="ECO:0000256" key="4">
    <source>
        <dbReference type="ARBA" id="ARBA00023163"/>
    </source>
</evidence>